<dbReference type="GO" id="GO:0004803">
    <property type="term" value="F:transposase activity"/>
    <property type="evidence" value="ECO:0007669"/>
    <property type="project" value="UniProtKB-UniRule"/>
</dbReference>
<keyword evidence="5 6" id="KW-0233">DNA recombination</keyword>
<evidence type="ECO:0000256" key="4">
    <source>
        <dbReference type="ARBA" id="ARBA00023125"/>
    </source>
</evidence>
<reference evidence="7 8" key="1">
    <citation type="submission" date="2007-01" db="EMBL/GenBank/DDBJ databases">
        <title>Annotation of the draft genome assembly of Thermosinus carboxydivorans Nor1.</title>
        <authorList>
            <consortium name="US DOE Joint Genome Institute (JGI-ORNL)"/>
            <person name="Larimer F."/>
            <person name="Land M."/>
            <person name="Hauser L."/>
        </authorList>
    </citation>
    <scope>NUCLEOTIDE SEQUENCE [LARGE SCALE GENOMIC DNA]</scope>
    <source>
        <strain evidence="7 8">Nor1</strain>
    </source>
</reference>
<accession>A1HMJ0</accession>
<gene>
    <name evidence="7" type="ORF">TcarDRAFT_2717</name>
</gene>
<comment type="function">
    <text evidence="1 6">Required for the transposition of the insertion element.</text>
</comment>
<evidence type="ECO:0000313" key="8">
    <source>
        <dbReference type="Proteomes" id="UP000005139"/>
    </source>
</evidence>
<evidence type="ECO:0000256" key="1">
    <source>
        <dbReference type="ARBA" id="ARBA00002190"/>
    </source>
</evidence>
<reference evidence="7 8" key="2">
    <citation type="submission" date="2007-01" db="EMBL/GenBank/DDBJ databases">
        <title>Sequencing of the draft genome and assembly of Thermosinus carboxydivorans Nor1.</title>
        <authorList>
            <consortium name="US DOE Joint Genome Institute (JGI-PGF)"/>
            <person name="Copeland A."/>
            <person name="Lucas S."/>
            <person name="Lapidus A."/>
            <person name="Barry K."/>
            <person name="Glavina del Rio T."/>
            <person name="Dalin E."/>
            <person name="Tice H."/>
            <person name="Bruce D."/>
            <person name="Pitluck S."/>
            <person name="Richardson P."/>
        </authorList>
    </citation>
    <scope>NUCLEOTIDE SEQUENCE [LARGE SCALE GENOMIC DNA]</scope>
    <source>
        <strain evidence="7 8">Nor1</strain>
    </source>
</reference>
<evidence type="ECO:0000256" key="2">
    <source>
        <dbReference type="ARBA" id="ARBA00010961"/>
    </source>
</evidence>
<dbReference type="Proteomes" id="UP000005139">
    <property type="component" value="Unassembled WGS sequence"/>
</dbReference>
<dbReference type="EMBL" id="AAWL01000001">
    <property type="protein sequence ID" value="EAX49028.1"/>
    <property type="molecule type" value="Genomic_DNA"/>
</dbReference>
<sequence>MRNIMDAALKSLQPEIHARVRAILDALDAKTTMLFLSETLVAYETKASKAITIFENGFDDVIAVLALPEKCRKRLRSTNGIERLKEEVRRREQVIRIFPNWSSAPVFRFASDWFSADGN</sequence>
<dbReference type="PANTHER" id="PTHR33217">
    <property type="entry name" value="TRANSPOSASE FOR INSERTION SEQUENCE ELEMENT IS1081"/>
    <property type="match status" value="1"/>
</dbReference>
<protein>
    <recommendedName>
        <fullName evidence="6">Mutator family transposase</fullName>
    </recommendedName>
</protein>
<dbReference type="GO" id="GO:0006313">
    <property type="term" value="P:DNA transposition"/>
    <property type="evidence" value="ECO:0007669"/>
    <property type="project" value="UniProtKB-UniRule"/>
</dbReference>
<proteinExistence type="inferred from homology"/>
<comment type="similarity">
    <text evidence="2 6">Belongs to the transposase mutator family.</text>
</comment>
<dbReference type="eggNOG" id="COG3328">
    <property type="taxonomic scope" value="Bacteria"/>
</dbReference>
<keyword evidence="6" id="KW-0814">Transposable element</keyword>
<dbReference type="AlphaFoldDB" id="A1HMJ0"/>
<evidence type="ECO:0000313" key="7">
    <source>
        <dbReference type="EMBL" id="EAX49028.1"/>
    </source>
</evidence>
<comment type="caution">
    <text evidence="7">The sequence shown here is derived from an EMBL/GenBank/DDBJ whole genome shotgun (WGS) entry which is preliminary data.</text>
</comment>
<evidence type="ECO:0000256" key="3">
    <source>
        <dbReference type="ARBA" id="ARBA00022578"/>
    </source>
</evidence>
<organism evidence="7 8">
    <name type="scientific">Thermosinus carboxydivorans Nor1</name>
    <dbReference type="NCBI Taxonomy" id="401526"/>
    <lineage>
        <taxon>Bacteria</taxon>
        <taxon>Bacillati</taxon>
        <taxon>Bacillota</taxon>
        <taxon>Negativicutes</taxon>
        <taxon>Selenomonadales</taxon>
        <taxon>Sporomusaceae</taxon>
        <taxon>Thermosinus</taxon>
    </lineage>
</organism>
<dbReference type="Pfam" id="PF00872">
    <property type="entry name" value="Transposase_mut"/>
    <property type="match status" value="1"/>
</dbReference>
<name>A1HMJ0_9FIRM</name>
<keyword evidence="3 6" id="KW-0815">Transposition</keyword>
<evidence type="ECO:0000256" key="5">
    <source>
        <dbReference type="ARBA" id="ARBA00023172"/>
    </source>
</evidence>
<keyword evidence="4 6" id="KW-0238">DNA-binding</keyword>
<keyword evidence="8" id="KW-1185">Reference proteome</keyword>
<evidence type="ECO:0000256" key="6">
    <source>
        <dbReference type="RuleBase" id="RU365089"/>
    </source>
</evidence>
<dbReference type="GO" id="GO:0003677">
    <property type="term" value="F:DNA binding"/>
    <property type="evidence" value="ECO:0007669"/>
    <property type="project" value="UniProtKB-UniRule"/>
</dbReference>
<dbReference type="PANTHER" id="PTHR33217:SF7">
    <property type="entry name" value="TRANSPOSASE FOR INSERTION SEQUENCE ELEMENT IS1081"/>
    <property type="match status" value="1"/>
</dbReference>
<dbReference type="InterPro" id="IPR001207">
    <property type="entry name" value="Transposase_mutator"/>
</dbReference>